<keyword evidence="3" id="KW-1185">Reference proteome</keyword>
<evidence type="ECO:0000313" key="2">
    <source>
        <dbReference type="EMBL" id="SIN76017.1"/>
    </source>
</evidence>
<feature type="region of interest" description="Disordered" evidence="1">
    <location>
        <begin position="242"/>
        <end position="286"/>
    </location>
</feature>
<gene>
    <name evidence="2" type="ORF">SAMN04488055_1187</name>
</gene>
<dbReference type="RefSeq" id="WP_074238348.1">
    <property type="nucleotide sequence ID" value="NZ_FSRA01000001.1"/>
</dbReference>
<protein>
    <submittedName>
        <fullName evidence="2">Uncharacterized protein</fullName>
    </submittedName>
</protein>
<dbReference type="STRING" id="536979.SAMN04488055_1187"/>
<sequence>MKKALFNPWLRTLFSVCSLIILLTIGCHKSKDAPVEMPVPAYLTLPDGADQRLSLLIKQVKTEERKTPFLANIVQQYGEPVWDKGIIGERGNTRLYAIPLKQEGKKLSGAIVFELGDQLRFKVYENRDFVRYGFDSRDGAVTGRKVRNLMMALNFRLPPEGDDPGNPGPPEPCVYSKKERALLEQARAANPGKEVHLQERMISVTTCYSWTTCTGDGNGNCVGQIYYHEECFTDTYWLPDGDGGSSGGGGGGTGSGGGGGGGGNSPNPPGEDPCPPADGGEPDPIPVAEEDILELPCPQSFNMVRQDSWQSCVTTGYRFGLINRAGNGLEYYVDINIMEVGLPYVTYDGTIIHHNVAQAMITQAAVLAEGEALSALSGWLAMNPGTPPSQVNYQPYRQIFKTFLKMHLDNFLRSDYYPGQPTASPSRVSFDNASFGLKDPTKYKPFKFRGRDC</sequence>
<accession>A0A1N6DZ82</accession>
<feature type="compositionally biased region" description="Pro residues" evidence="1">
    <location>
        <begin position="266"/>
        <end position="276"/>
    </location>
</feature>
<organism evidence="2 3">
    <name type="scientific">Chitinophaga niabensis</name>
    <dbReference type="NCBI Taxonomy" id="536979"/>
    <lineage>
        <taxon>Bacteria</taxon>
        <taxon>Pseudomonadati</taxon>
        <taxon>Bacteroidota</taxon>
        <taxon>Chitinophagia</taxon>
        <taxon>Chitinophagales</taxon>
        <taxon>Chitinophagaceae</taxon>
        <taxon>Chitinophaga</taxon>
    </lineage>
</organism>
<dbReference type="PROSITE" id="PS51257">
    <property type="entry name" value="PROKAR_LIPOPROTEIN"/>
    <property type="match status" value="1"/>
</dbReference>
<reference evidence="2 3" key="1">
    <citation type="submission" date="2016-11" db="EMBL/GenBank/DDBJ databases">
        <authorList>
            <person name="Jaros S."/>
            <person name="Januszkiewicz K."/>
            <person name="Wedrychowicz H."/>
        </authorList>
    </citation>
    <scope>NUCLEOTIDE SEQUENCE [LARGE SCALE GENOMIC DNA]</scope>
    <source>
        <strain evidence="2 3">DSM 24787</strain>
    </source>
</reference>
<dbReference type="Proteomes" id="UP000185003">
    <property type="component" value="Unassembled WGS sequence"/>
</dbReference>
<dbReference type="AlphaFoldDB" id="A0A1N6DZ82"/>
<dbReference type="OrthoDB" id="618143at2"/>
<proteinExistence type="predicted"/>
<name>A0A1N6DZ82_9BACT</name>
<evidence type="ECO:0000256" key="1">
    <source>
        <dbReference type="SAM" id="MobiDB-lite"/>
    </source>
</evidence>
<dbReference type="EMBL" id="FSRA01000001">
    <property type="protein sequence ID" value="SIN76017.1"/>
    <property type="molecule type" value="Genomic_DNA"/>
</dbReference>
<evidence type="ECO:0000313" key="3">
    <source>
        <dbReference type="Proteomes" id="UP000185003"/>
    </source>
</evidence>
<feature type="compositionally biased region" description="Gly residues" evidence="1">
    <location>
        <begin position="242"/>
        <end position="264"/>
    </location>
</feature>